<keyword evidence="1" id="KW-0472">Membrane</keyword>
<gene>
    <name evidence="2" type="ordered locus">Mpal_1450</name>
</gene>
<accession>B8GI33</accession>
<organism evidence="2 3">
    <name type="scientific">Methanosphaerula palustris (strain ATCC BAA-1556 / DSM 19958 / E1-9c)</name>
    <dbReference type="NCBI Taxonomy" id="521011"/>
    <lineage>
        <taxon>Archaea</taxon>
        <taxon>Methanobacteriati</taxon>
        <taxon>Methanobacteriota</taxon>
        <taxon>Stenosarchaea group</taxon>
        <taxon>Methanomicrobia</taxon>
        <taxon>Methanomicrobiales</taxon>
        <taxon>Methanoregulaceae</taxon>
        <taxon>Methanosphaerula</taxon>
    </lineage>
</organism>
<evidence type="ECO:0000313" key="3">
    <source>
        <dbReference type="Proteomes" id="UP000002457"/>
    </source>
</evidence>
<evidence type="ECO:0000256" key="1">
    <source>
        <dbReference type="SAM" id="Phobius"/>
    </source>
</evidence>
<feature type="transmembrane region" description="Helical" evidence="1">
    <location>
        <begin position="165"/>
        <end position="184"/>
    </location>
</feature>
<evidence type="ECO:0000313" key="2">
    <source>
        <dbReference type="EMBL" id="ACL16773.1"/>
    </source>
</evidence>
<dbReference type="AlphaFoldDB" id="B8GI33"/>
<proteinExistence type="predicted"/>
<dbReference type="KEGG" id="mpl:Mpal_1450"/>
<feature type="transmembrane region" description="Helical" evidence="1">
    <location>
        <begin position="64"/>
        <end position="81"/>
    </location>
</feature>
<keyword evidence="1" id="KW-0812">Transmembrane</keyword>
<keyword evidence="3" id="KW-1185">Reference proteome</keyword>
<sequence precursor="true">MKFCKTRHFNIVMFLFFFLFASLFLFEFIMFTQPSLWLYLLILSFIGILGITGSLFYEKRRWMYAIPSVIVFLSFIINYIIMVQNSTSSRPSSVPATVSEVLYLSLPIVVTILHIGLYVSGLKHARSLALLTGALSIFPISSLFQDLIRIQNLLQGIPVLSSEDIVIFLYMLVTMPIIGVTILWEGYSLYQKRMIVTTLSPDSRSDW</sequence>
<feature type="transmembrane region" description="Helical" evidence="1">
    <location>
        <begin position="37"/>
        <end position="57"/>
    </location>
</feature>
<reference evidence="2 3" key="1">
    <citation type="journal article" date="2015" name="Genome Announc.">
        <title>Complete Genome Sequence of Methanosphaerula palustris E1-9CT, a Hydrogenotrophic Methanogen Isolated from a Minerotrophic Fen Peatland.</title>
        <authorList>
            <person name="Cadillo-Quiroz H."/>
            <person name="Browne P."/>
            <person name="Kyrpides N."/>
            <person name="Woyke T."/>
            <person name="Goodwin L."/>
            <person name="Detter C."/>
            <person name="Yavitt J.B."/>
            <person name="Zinder S.H."/>
        </authorList>
    </citation>
    <scope>NUCLEOTIDE SEQUENCE [LARGE SCALE GENOMIC DNA]</scope>
    <source>
        <strain evidence="3">ATCC BAA-1556 / DSM 19958 / E1-9c</strain>
    </source>
</reference>
<feature type="transmembrane region" description="Helical" evidence="1">
    <location>
        <begin position="128"/>
        <end position="145"/>
    </location>
</feature>
<feature type="transmembrane region" description="Helical" evidence="1">
    <location>
        <begin position="101"/>
        <end position="121"/>
    </location>
</feature>
<feature type="transmembrane region" description="Helical" evidence="1">
    <location>
        <begin position="12"/>
        <end position="31"/>
    </location>
</feature>
<protein>
    <submittedName>
        <fullName evidence="2">Uncharacterized protein</fullName>
    </submittedName>
</protein>
<dbReference type="HOGENOM" id="CLU_1324040_0_0_2"/>
<keyword evidence="1" id="KW-1133">Transmembrane helix</keyword>
<dbReference type="Proteomes" id="UP000002457">
    <property type="component" value="Chromosome"/>
</dbReference>
<dbReference type="EMBL" id="CP001338">
    <property type="protein sequence ID" value="ACL16773.1"/>
    <property type="molecule type" value="Genomic_DNA"/>
</dbReference>
<name>B8GI33_METPE</name>